<protein>
    <submittedName>
        <fullName evidence="3">Protein mab-21</fullName>
    </submittedName>
</protein>
<feature type="region of interest" description="Disordered" evidence="1">
    <location>
        <begin position="1"/>
        <end position="20"/>
    </location>
</feature>
<reference evidence="3 4" key="1">
    <citation type="submission" date="2021-06" db="EMBL/GenBank/DDBJ databases">
        <title>Caerostris extrusa draft genome.</title>
        <authorList>
            <person name="Kono N."/>
            <person name="Arakawa K."/>
        </authorList>
    </citation>
    <scope>NUCLEOTIDE SEQUENCE [LARGE SCALE GENOMIC DNA]</scope>
</reference>
<sequence length="188" mass="21365">MVADTTEVKPNTREIRRPTIRRPSGAVVSWPRSAAHWPIPQILWPNPNLVAEASRPRDSTFSQRNASLYKANNHPHGSRCCLEFTEAENRLLQGGCRTKCLSILKTMRDRHFDLPGNPVTSYHMKTLVLYECEKHARELEWMKLVSEIVSMASFCNSFPKCNVAECPHYFTTIGSFQGKSVSSPRKCS</sequence>
<dbReference type="PANTHER" id="PTHR10656">
    <property type="entry name" value="CELL FATE DETERMINING PROTEIN MAB21-RELATED"/>
    <property type="match status" value="1"/>
</dbReference>
<accession>A0AAV4WIU7</accession>
<evidence type="ECO:0000259" key="2">
    <source>
        <dbReference type="Pfam" id="PF20266"/>
    </source>
</evidence>
<name>A0AAV4WIU7_CAEEX</name>
<comment type="caution">
    <text evidence="3">The sequence shown here is derived from an EMBL/GenBank/DDBJ whole genome shotgun (WGS) entry which is preliminary data.</text>
</comment>
<dbReference type="InterPro" id="IPR046906">
    <property type="entry name" value="Mab-21_HhH/H2TH-like"/>
</dbReference>
<feature type="compositionally biased region" description="Basic and acidic residues" evidence="1">
    <location>
        <begin position="1"/>
        <end position="17"/>
    </location>
</feature>
<evidence type="ECO:0000313" key="4">
    <source>
        <dbReference type="Proteomes" id="UP001054945"/>
    </source>
</evidence>
<dbReference type="AlphaFoldDB" id="A0AAV4WIU7"/>
<dbReference type="EMBL" id="BPLR01016230">
    <property type="protein sequence ID" value="GIY82283.1"/>
    <property type="molecule type" value="Genomic_DNA"/>
</dbReference>
<keyword evidence="4" id="KW-1185">Reference proteome</keyword>
<feature type="domain" description="Mab-21-like HhH/H2TH-like" evidence="2">
    <location>
        <begin position="96"/>
        <end position="171"/>
    </location>
</feature>
<dbReference type="Gene3D" id="1.10.1410.40">
    <property type="match status" value="1"/>
</dbReference>
<dbReference type="PANTHER" id="PTHR10656:SF70">
    <property type="entry name" value="PROTEIN MAB-21-RELATED"/>
    <property type="match status" value="1"/>
</dbReference>
<evidence type="ECO:0000256" key="1">
    <source>
        <dbReference type="SAM" id="MobiDB-lite"/>
    </source>
</evidence>
<dbReference type="Pfam" id="PF20266">
    <property type="entry name" value="Mab-21_C"/>
    <property type="match status" value="1"/>
</dbReference>
<proteinExistence type="predicted"/>
<gene>
    <name evidence="3" type="primary">mab-21</name>
    <name evidence="3" type="ORF">CEXT_266821</name>
</gene>
<organism evidence="3 4">
    <name type="scientific">Caerostris extrusa</name>
    <name type="common">Bark spider</name>
    <name type="synonym">Caerostris bankana</name>
    <dbReference type="NCBI Taxonomy" id="172846"/>
    <lineage>
        <taxon>Eukaryota</taxon>
        <taxon>Metazoa</taxon>
        <taxon>Ecdysozoa</taxon>
        <taxon>Arthropoda</taxon>
        <taxon>Chelicerata</taxon>
        <taxon>Arachnida</taxon>
        <taxon>Araneae</taxon>
        <taxon>Araneomorphae</taxon>
        <taxon>Entelegynae</taxon>
        <taxon>Araneoidea</taxon>
        <taxon>Araneidae</taxon>
        <taxon>Caerostris</taxon>
    </lineage>
</organism>
<dbReference type="Proteomes" id="UP001054945">
    <property type="component" value="Unassembled WGS sequence"/>
</dbReference>
<evidence type="ECO:0000313" key="3">
    <source>
        <dbReference type="EMBL" id="GIY82283.1"/>
    </source>
</evidence>